<dbReference type="EMBL" id="JAXUIC010000003">
    <property type="protein sequence ID" value="KAK4597573.1"/>
    <property type="molecule type" value="Genomic_DNA"/>
</dbReference>
<dbReference type="Pfam" id="PF07889">
    <property type="entry name" value="DUF1664"/>
    <property type="match status" value="1"/>
</dbReference>
<evidence type="ECO:0000256" key="2">
    <source>
        <dbReference type="SAM" id="Phobius"/>
    </source>
</evidence>
<sequence>MTLQIGKVAVLLGAGIVGSILAQEGRMPTVSDFVSGAFKIVLKKNRHDDSSSSVKKPRNDSLMAQVNSLREELQLLASNGPVTIVTTGVRGTTRYGVIIVLVVLGYGYVWWKGWKLPDMMFATRRGLADACNSIAKQLETLYSSISATKRELSSRMNIMDSTLDECAAINSETQQEVSELRKRTDFVGVDVINIHDAVQTLETKISRIEGKQDLTNEGVRRLCSYTWNLQNSRTTESTQALPSSSSKLALEQPLSTPSSKVAPSISYRPALEQPPITPSSSSASLPPDISAEPVSSPSSNGSNQVKQSLQNVVSAPGLKDINVTSKVVEASRNHEVSNGNRTPEDSRNHEVSNGNHTPEDNNSGASSSDRFGLWFPSFRTPFLSRSLSATNTVLQQSRSRSQHSRSSSQQ</sequence>
<evidence type="ECO:0000313" key="5">
    <source>
        <dbReference type="EMBL" id="KAK4597573.1"/>
    </source>
</evidence>
<dbReference type="Proteomes" id="UP001324115">
    <property type="component" value="Unassembled WGS sequence"/>
</dbReference>
<name>A0AAN7FPE4_QUERU</name>
<feature type="region of interest" description="Disordered" evidence="1">
    <location>
        <begin position="233"/>
        <end position="306"/>
    </location>
</feature>
<proteinExistence type="predicted"/>
<feature type="transmembrane region" description="Helical" evidence="2">
    <location>
        <begin position="95"/>
        <end position="111"/>
    </location>
</feature>
<dbReference type="InterPro" id="IPR012458">
    <property type="entry name" value="DUF1664"/>
</dbReference>
<evidence type="ECO:0000259" key="4">
    <source>
        <dbReference type="Pfam" id="PF07889"/>
    </source>
</evidence>
<feature type="compositionally biased region" description="Low complexity" evidence="1">
    <location>
        <begin position="278"/>
        <end position="287"/>
    </location>
</feature>
<evidence type="ECO:0000256" key="3">
    <source>
        <dbReference type="SAM" id="SignalP"/>
    </source>
</evidence>
<gene>
    <name evidence="5" type="ORF">RGQ29_015204</name>
</gene>
<dbReference type="PANTHER" id="PTHR47289:SF2">
    <property type="entry name" value="TRANSCRIPTION FACTOR, PUTATIVE (DUF1664)-RELATED"/>
    <property type="match status" value="1"/>
</dbReference>
<feature type="region of interest" description="Disordered" evidence="1">
    <location>
        <begin position="328"/>
        <end position="367"/>
    </location>
</feature>
<reference evidence="5 6" key="1">
    <citation type="journal article" date="2023" name="G3 (Bethesda)">
        <title>A haplotype-resolved chromosome-scale genome for Quercus rubra L. provides insights into the genetics of adaptive traits for red oak species.</title>
        <authorList>
            <person name="Kapoor B."/>
            <person name="Jenkins J."/>
            <person name="Schmutz J."/>
            <person name="Zhebentyayeva T."/>
            <person name="Kuelheim C."/>
            <person name="Coggeshall M."/>
            <person name="Heim C."/>
            <person name="Lasky J.R."/>
            <person name="Leites L."/>
            <person name="Islam-Faridi N."/>
            <person name="Romero-Severson J."/>
            <person name="DeLeo V.L."/>
            <person name="Lucas S.M."/>
            <person name="Lazic D."/>
            <person name="Gailing O."/>
            <person name="Carlson J."/>
            <person name="Staton M."/>
        </authorList>
    </citation>
    <scope>NUCLEOTIDE SEQUENCE [LARGE SCALE GENOMIC DNA]</scope>
    <source>
        <strain evidence="5">Pseudo-F2</strain>
    </source>
</reference>
<feature type="compositionally biased region" description="Polar residues" evidence="1">
    <location>
        <begin position="233"/>
        <end position="261"/>
    </location>
</feature>
<feature type="signal peptide" evidence="3">
    <location>
        <begin position="1"/>
        <end position="22"/>
    </location>
</feature>
<protein>
    <recommendedName>
        <fullName evidence="4">DUF1664 domain-containing protein</fullName>
    </recommendedName>
</protein>
<feature type="compositionally biased region" description="Low complexity" evidence="1">
    <location>
        <begin position="395"/>
        <end position="410"/>
    </location>
</feature>
<organism evidence="5 6">
    <name type="scientific">Quercus rubra</name>
    <name type="common">Northern red oak</name>
    <name type="synonym">Quercus borealis</name>
    <dbReference type="NCBI Taxonomy" id="3512"/>
    <lineage>
        <taxon>Eukaryota</taxon>
        <taxon>Viridiplantae</taxon>
        <taxon>Streptophyta</taxon>
        <taxon>Embryophyta</taxon>
        <taxon>Tracheophyta</taxon>
        <taxon>Spermatophyta</taxon>
        <taxon>Magnoliopsida</taxon>
        <taxon>eudicotyledons</taxon>
        <taxon>Gunneridae</taxon>
        <taxon>Pentapetalae</taxon>
        <taxon>rosids</taxon>
        <taxon>fabids</taxon>
        <taxon>Fagales</taxon>
        <taxon>Fagaceae</taxon>
        <taxon>Quercus</taxon>
    </lineage>
</organism>
<accession>A0AAN7FPE4</accession>
<keyword evidence="3" id="KW-0732">Signal</keyword>
<keyword evidence="2" id="KW-0472">Membrane</keyword>
<feature type="compositionally biased region" description="Polar residues" evidence="1">
    <location>
        <begin position="351"/>
        <end position="367"/>
    </location>
</feature>
<dbReference type="AlphaFoldDB" id="A0AAN7FPE4"/>
<evidence type="ECO:0000313" key="6">
    <source>
        <dbReference type="Proteomes" id="UP001324115"/>
    </source>
</evidence>
<evidence type="ECO:0000256" key="1">
    <source>
        <dbReference type="SAM" id="MobiDB-lite"/>
    </source>
</evidence>
<feature type="domain" description="DUF1664" evidence="4">
    <location>
        <begin position="94"/>
        <end position="212"/>
    </location>
</feature>
<keyword evidence="2" id="KW-0812">Transmembrane</keyword>
<keyword evidence="6" id="KW-1185">Reference proteome</keyword>
<feature type="compositionally biased region" description="Polar residues" evidence="1">
    <location>
        <begin position="293"/>
        <end position="306"/>
    </location>
</feature>
<dbReference type="PANTHER" id="PTHR47289">
    <property type="entry name" value="TRANSCRIPTION FACTOR, PUTATIVE (DUF1664)-RELATED"/>
    <property type="match status" value="1"/>
</dbReference>
<comment type="caution">
    <text evidence="5">The sequence shown here is derived from an EMBL/GenBank/DDBJ whole genome shotgun (WGS) entry which is preliminary data.</text>
</comment>
<keyword evidence="2" id="KW-1133">Transmembrane helix</keyword>
<feature type="chain" id="PRO_5043004674" description="DUF1664 domain-containing protein" evidence="3">
    <location>
        <begin position="23"/>
        <end position="410"/>
    </location>
</feature>
<feature type="region of interest" description="Disordered" evidence="1">
    <location>
        <begin position="390"/>
        <end position="410"/>
    </location>
</feature>